<keyword evidence="1" id="KW-0732">Signal</keyword>
<dbReference type="Proteomes" id="UP000293671">
    <property type="component" value="Unassembled WGS sequence"/>
</dbReference>
<evidence type="ECO:0008006" key="4">
    <source>
        <dbReference type="Google" id="ProtNLM"/>
    </source>
</evidence>
<proteinExistence type="predicted"/>
<evidence type="ECO:0000313" key="2">
    <source>
        <dbReference type="EMBL" id="RZU02570.1"/>
    </source>
</evidence>
<feature type="signal peptide" evidence="1">
    <location>
        <begin position="1"/>
        <end position="32"/>
    </location>
</feature>
<evidence type="ECO:0000256" key="1">
    <source>
        <dbReference type="SAM" id="SignalP"/>
    </source>
</evidence>
<reference evidence="2 3" key="1">
    <citation type="submission" date="2019-02" db="EMBL/GenBank/DDBJ databases">
        <title>Genomic Encyclopedia of Type Strains, Phase IV (KMG-IV): sequencing the most valuable type-strain genomes for metagenomic binning, comparative biology and taxonomic classification.</title>
        <authorList>
            <person name="Goeker M."/>
        </authorList>
    </citation>
    <scope>NUCLEOTIDE SEQUENCE [LARGE SCALE GENOMIC DNA]</scope>
    <source>
        <strain evidence="2 3">DSM 19570</strain>
    </source>
</reference>
<evidence type="ECO:0000313" key="3">
    <source>
        <dbReference type="Proteomes" id="UP000293671"/>
    </source>
</evidence>
<dbReference type="EMBL" id="SHKP01000004">
    <property type="protein sequence ID" value="RZU02570.1"/>
    <property type="molecule type" value="Genomic_DNA"/>
</dbReference>
<dbReference type="RefSeq" id="WP_130430322.1">
    <property type="nucleotide sequence ID" value="NZ_SHKP01000004.1"/>
</dbReference>
<comment type="caution">
    <text evidence="2">The sequence shown here is derived from an EMBL/GenBank/DDBJ whole genome shotgun (WGS) entry which is preliminary data.</text>
</comment>
<gene>
    <name evidence="2" type="ORF">EV670_0598</name>
</gene>
<feature type="chain" id="PRO_5020956009" description="Secreted protein" evidence="1">
    <location>
        <begin position="33"/>
        <end position="212"/>
    </location>
</feature>
<sequence>MLNTGSIHPRRAMLAAAIAGTAAALPVLPALGQPSDPEKQKRRLEEFPADKAGEAHGDGLDAIKKQIGDTPLSTPPALQKLLDELVRRGLLTPADAKDIAEIIAMLKADKPVSDIKRVADQMHERLLKAKDKSSRLALAIVGIAKNSCLKALEFAKEHRYQIRIVCADIGGALTGAQAGAIFGGPAVAAATAVIGAIAASAYSAFGDEPPRR</sequence>
<name>A0A4Q7W0F1_9BURK</name>
<keyword evidence="3" id="KW-1185">Reference proteome</keyword>
<accession>A0A4Q7W0F1</accession>
<organism evidence="2 3">
    <name type="scientific">Rivibacter subsaxonicus</name>
    <dbReference type="NCBI Taxonomy" id="457575"/>
    <lineage>
        <taxon>Bacteria</taxon>
        <taxon>Pseudomonadati</taxon>
        <taxon>Pseudomonadota</taxon>
        <taxon>Betaproteobacteria</taxon>
        <taxon>Burkholderiales</taxon>
        <taxon>Rivibacter</taxon>
    </lineage>
</organism>
<dbReference type="AlphaFoldDB" id="A0A4Q7W0F1"/>
<protein>
    <recommendedName>
        <fullName evidence="4">Secreted protein</fullName>
    </recommendedName>
</protein>